<feature type="compositionally biased region" description="Low complexity" evidence="1">
    <location>
        <begin position="174"/>
        <end position="187"/>
    </location>
</feature>
<evidence type="ECO:0008006" key="5">
    <source>
        <dbReference type="Google" id="ProtNLM"/>
    </source>
</evidence>
<comment type="caution">
    <text evidence="3">The sequence shown here is derived from an EMBL/GenBank/DDBJ whole genome shotgun (WGS) entry which is preliminary data.</text>
</comment>
<dbReference type="Proteomes" id="UP000646827">
    <property type="component" value="Unassembled WGS sequence"/>
</dbReference>
<dbReference type="PANTHER" id="PTHR39219">
    <property type="entry name" value="ER MEMBRANE PROTEIN COMPLEX SUBUNIT 10"/>
    <property type="match status" value="1"/>
</dbReference>
<feature type="region of interest" description="Disordered" evidence="1">
    <location>
        <begin position="165"/>
        <end position="198"/>
    </location>
</feature>
<dbReference type="Pfam" id="PF21203">
    <property type="entry name" value="ECM10"/>
    <property type="match status" value="1"/>
</dbReference>
<evidence type="ECO:0000313" key="4">
    <source>
        <dbReference type="Proteomes" id="UP000646827"/>
    </source>
</evidence>
<proteinExistence type="predicted"/>
<reference evidence="3 4" key="1">
    <citation type="submission" date="2020-12" db="EMBL/GenBank/DDBJ databases">
        <title>Metabolic potential, ecology and presence of endohyphal bacteria is reflected in genomic diversity of Mucoromycotina.</title>
        <authorList>
            <person name="Muszewska A."/>
            <person name="Okrasinska A."/>
            <person name="Steczkiewicz K."/>
            <person name="Drgas O."/>
            <person name="Orlowska M."/>
            <person name="Perlinska-Lenart U."/>
            <person name="Aleksandrzak-Piekarczyk T."/>
            <person name="Szatraj K."/>
            <person name="Zielenkiewicz U."/>
            <person name="Pilsyk S."/>
            <person name="Malc E."/>
            <person name="Mieczkowski P."/>
            <person name="Kruszewska J.S."/>
            <person name="Biernat P."/>
            <person name="Pawlowska J."/>
        </authorList>
    </citation>
    <scope>NUCLEOTIDE SEQUENCE [LARGE SCALE GENOMIC DNA]</scope>
    <source>
        <strain evidence="3 4">CBS 142.35</strain>
    </source>
</reference>
<feature type="chain" id="PRO_5034695934" description="ER membrane protein complex subunit 10" evidence="2">
    <location>
        <begin position="22"/>
        <end position="235"/>
    </location>
</feature>
<keyword evidence="2" id="KW-0732">Signal</keyword>
<sequence length="235" mass="26394">MRVSYFFSVLIALSFIGIAIATEVITTTTTTTTTTNDNNNEIKLHVYHKQGADYKKRGEIVGLPQTPSYIATTQDNTIELNSPLYQIKIRDETTDRVILSSVKACQLVNSDWNDEFRIHLDDEKKVYHVDYYAEGDTCESNIELPYKGESKFVSKVFIERPAAGPKPFLGQSGGSKSSQSQTQAKQQGGKEKSEDEMPIEEEKTFFQKYWYLVVGGGLLLVNLMNAPSESSAPRR</sequence>
<dbReference type="AlphaFoldDB" id="A0A8H7SA60"/>
<dbReference type="CDD" id="cd22209">
    <property type="entry name" value="EMC10"/>
    <property type="match status" value="1"/>
</dbReference>
<feature type="compositionally biased region" description="Basic and acidic residues" evidence="1">
    <location>
        <begin position="188"/>
        <end position="198"/>
    </location>
</feature>
<protein>
    <recommendedName>
        <fullName evidence="5">ER membrane protein complex subunit 10</fullName>
    </recommendedName>
</protein>
<accession>A0A8H7SA60</accession>
<dbReference type="PANTHER" id="PTHR39219:SF1">
    <property type="entry name" value="ER MEMBRANE PROTEIN COMPLEX SUBUNIT 10"/>
    <property type="match status" value="1"/>
</dbReference>
<feature type="signal peptide" evidence="2">
    <location>
        <begin position="1"/>
        <end position="21"/>
    </location>
</feature>
<dbReference type="EMBL" id="JAEPRB010000043">
    <property type="protein sequence ID" value="KAG2224416.1"/>
    <property type="molecule type" value="Genomic_DNA"/>
</dbReference>
<keyword evidence="4" id="KW-1185">Reference proteome</keyword>
<organism evidence="3 4">
    <name type="scientific">Circinella minor</name>
    <dbReference type="NCBI Taxonomy" id="1195481"/>
    <lineage>
        <taxon>Eukaryota</taxon>
        <taxon>Fungi</taxon>
        <taxon>Fungi incertae sedis</taxon>
        <taxon>Mucoromycota</taxon>
        <taxon>Mucoromycotina</taxon>
        <taxon>Mucoromycetes</taxon>
        <taxon>Mucorales</taxon>
        <taxon>Lichtheimiaceae</taxon>
        <taxon>Circinella</taxon>
    </lineage>
</organism>
<gene>
    <name evidence="3" type="ORF">INT45_002955</name>
</gene>
<evidence type="ECO:0000256" key="1">
    <source>
        <dbReference type="SAM" id="MobiDB-lite"/>
    </source>
</evidence>
<name>A0A8H7SA60_9FUNG</name>
<dbReference type="OrthoDB" id="1894652at2759"/>
<evidence type="ECO:0000256" key="2">
    <source>
        <dbReference type="SAM" id="SignalP"/>
    </source>
</evidence>
<evidence type="ECO:0000313" key="3">
    <source>
        <dbReference type="EMBL" id="KAG2224416.1"/>
    </source>
</evidence>